<sequence length="62" mass="7361">MQDVSFRSTDNKYEVLEKAGKDSEAMRVQQFSRLVREFQGNDFWKLWEVIPRVQQYVGAATF</sequence>
<keyword evidence="2" id="KW-1185">Reference proteome</keyword>
<gene>
    <name evidence="1" type="ORF">DY000_02025191</name>
</gene>
<reference evidence="1 2" key="1">
    <citation type="journal article" date="2020" name="BMC Genomics">
        <title>Intraspecific diversification of the crop wild relative Brassica cretica Lam. using demographic model selection.</title>
        <authorList>
            <person name="Kioukis A."/>
            <person name="Michalopoulou V.A."/>
            <person name="Briers L."/>
            <person name="Pirintsos S."/>
            <person name="Studholme D.J."/>
            <person name="Pavlidis P."/>
            <person name="Sarris P.F."/>
        </authorList>
    </citation>
    <scope>NUCLEOTIDE SEQUENCE [LARGE SCALE GENOMIC DNA]</scope>
    <source>
        <strain evidence="2">cv. PFS-1207/04</strain>
    </source>
</reference>
<dbReference type="Proteomes" id="UP000266723">
    <property type="component" value="Unassembled WGS sequence"/>
</dbReference>
<accession>A0ABQ7ED40</accession>
<proteinExistence type="predicted"/>
<comment type="caution">
    <text evidence="1">The sequence shown here is derived from an EMBL/GenBank/DDBJ whole genome shotgun (WGS) entry which is preliminary data.</text>
</comment>
<dbReference type="EMBL" id="QGKV02000299">
    <property type="protein sequence ID" value="KAF3594929.1"/>
    <property type="molecule type" value="Genomic_DNA"/>
</dbReference>
<name>A0ABQ7ED40_BRACR</name>
<evidence type="ECO:0000313" key="2">
    <source>
        <dbReference type="Proteomes" id="UP000266723"/>
    </source>
</evidence>
<evidence type="ECO:0000313" key="1">
    <source>
        <dbReference type="EMBL" id="KAF3594929.1"/>
    </source>
</evidence>
<protein>
    <submittedName>
        <fullName evidence="1">Uncharacterized protein</fullName>
    </submittedName>
</protein>
<organism evidence="1 2">
    <name type="scientific">Brassica cretica</name>
    <name type="common">Mustard</name>
    <dbReference type="NCBI Taxonomy" id="69181"/>
    <lineage>
        <taxon>Eukaryota</taxon>
        <taxon>Viridiplantae</taxon>
        <taxon>Streptophyta</taxon>
        <taxon>Embryophyta</taxon>
        <taxon>Tracheophyta</taxon>
        <taxon>Spermatophyta</taxon>
        <taxon>Magnoliopsida</taxon>
        <taxon>eudicotyledons</taxon>
        <taxon>Gunneridae</taxon>
        <taxon>Pentapetalae</taxon>
        <taxon>rosids</taxon>
        <taxon>malvids</taxon>
        <taxon>Brassicales</taxon>
        <taxon>Brassicaceae</taxon>
        <taxon>Brassiceae</taxon>
        <taxon>Brassica</taxon>
    </lineage>
</organism>